<dbReference type="PANTHER" id="PTHR48041:SF91">
    <property type="entry name" value="ABC TRANSPORTER G FAMILY MEMBER 28"/>
    <property type="match status" value="1"/>
</dbReference>
<accession>A0A8S3WW10</accession>
<dbReference type="InterPro" id="IPR050352">
    <property type="entry name" value="ABCG_transporters"/>
</dbReference>
<feature type="transmembrane region" description="Helical" evidence="7">
    <location>
        <begin position="492"/>
        <end position="514"/>
    </location>
</feature>
<dbReference type="InterPro" id="IPR013525">
    <property type="entry name" value="ABC2_TM"/>
</dbReference>
<keyword evidence="5 7" id="KW-1133">Transmembrane helix</keyword>
<dbReference type="GO" id="GO:0140359">
    <property type="term" value="F:ABC-type transporter activity"/>
    <property type="evidence" value="ECO:0007669"/>
    <property type="project" value="InterPro"/>
</dbReference>
<dbReference type="InterPro" id="IPR003593">
    <property type="entry name" value="AAA+_ATPase"/>
</dbReference>
<reference evidence="9" key="1">
    <citation type="submission" date="2021-04" db="EMBL/GenBank/DDBJ databases">
        <authorList>
            <person name="Tunstrom K."/>
        </authorList>
    </citation>
    <scope>NUCLEOTIDE SEQUENCE</scope>
</reference>
<evidence type="ECO:0000256" key="3">
    <source>
        <dbReference type="ARBA" id="ARBA00022448"/>
    </source>
</evidence>
<dbReference type="GO" id="GO:0005524">
    <property type="term" value="F:ATP binding"/>
    <property type="evidence" value="ECO:0007669"/>
    <property type="project" value="InterPro"/>
</dbReference>
<sequence>MELMKTNPNSPRCEEVIMKVEKLKVWTSEEKRWWKRKPSKPKTIILNNVTDCIKTGEFLAILGPSGAGKTTFLVSLAGKCTLPSEGVVTVNGRNVNDLPQGTVEILPQFDVFMDCLSVMEHLIFMAEMRLGSLKKSANVIVLNTIISDLKLKTHERTLIRSLSGGERRLLSLGSSLLSIPKILICDEPTSGLDSYNASLVVGVLKNLSKTGKIVICSVHQPSSDLFKEFNSISLMSEGKLLFHGTHDDCRILFESVNLHCPKNYNTAEFFIKAVSSNPTSNENDVDRILENYRNRLNASNETCCETSSAATSQFQVCKRGWARQVQILLWRFWICLRRNTTFLVMSLLLSTIIGAVVIGTCFAGSTGTTQRGVQNLRGLLWVICSEVSFSLSYSALFAFENELSLFKREVGMYGVSAYFIARFLSEIPRCIILPIPYVTIATSAVYMPNYTLTALEFYVTLFLTGMASTAYGLGMGAIFISSGLMGDVMPCADLPLFLMSGAFLRISSLPIWLYPVKYSSHFYYAMDAISNIYWRQIGEIDCPTNITSNCLKDGTAVLMENGYSSHFVVQDALGLLLVAIMWCLLGYYGLKREKGKGYAY</sequence>
<evidence type="ECO:0000256" key="6">
    <source>
        <dbReference type="ARBA" id="ARBA00023136"/>
    </source>
</evidence>
<dbReference type="Proteomes" id="UP000691718">
    <property type="component" value="Unassembled WGS sequence"/>
</dbReference>
<feature type="transmembrane region" description="Helical" evidence="7">
    <location>
        <begin position="378"/>
        <end position="399"/>
    </location>
</feature>
<dbReference type="PROSITE" id="PS00211">
    <property type="entry name" value="ABC_TRANSPORTER_1"/>
    <property type="match status" value="1"/>
</dbReference>
<dbReference type="GO" id="GO:0016887">
    <property type="term" value="F:ATP hydrolysis activity"/>
    <property type="evidence" value="ECO:0007669"/>
    <property type="project" value="InterPro"/>
</dbReference>
<comment type="caution">
    <text evidence="9">The sequence shown here is derived from an EMBL/GenBank/DDBJ whole genome shotgun (WGS) entry which is preliminary data.</text>
</comment>
<feature type="transmembrane region" description="Helical" evidence="7">
    <location>
        <begin position="457"/>
        <end position="480"/>
    </location>
</feature>
<dbReference type="OrthoDB" id="245989at2759"/>
<feature type="domain" description="ABC transporter" evidence="8">
    <location>
        <begin position="20"/>
        <end position="262"/>
    </location>
</feature>
<comment type="subcellular location">
    <subcellularLocation>
        <location evidence="1">Membrane</location>
        <topology evidence="1">Multi-pass membrane protein</topology>
    </subcellularLocation>
</comment>
<dbReference type="EMBL" id="CAJQZP010000810">
    <property type="protein sequence ID" value="CAG4986258.1"/>
    <property type="molecule type" value="Genomic_DNA"/>
</dbReference>
<feature type="transmembrane region" description="Helical" evidence="7">
    <location>
        <begin position="342"/>
        <end position="366"/>
    </location>
</feature>
<evidence type="ECO:0000256" key="5">
    <source>
        <dbReference type="ARBA" id="ARBA00022989"/>
    </source>
</evidence>
<gene>
    <name evidence="9" type="ORF">PAPOLLO_LOCUS11204</name>
</gene>
<dbReference type="Pfam" id="PF00005">
    <property type="entry name" value="ABC_tran"/>
    <property type="match status" value="1"/>
</dbReference>
<dbReference type="PROSITE" id="PS50893">
    <property type="entry name" value="ABC_TRANSPORTER_2"/>
    <property type="match status" value="1"/>
</dbReference>
<protein>
    <submittedName>
        <fullName evidence="9">(apollo) hypothetical protein</fullName>
    </submittedName>
</protein>
<proteinExistence type="inferred from homology"/>
<evidence type="ECO:0000256" key="2">
    <source>
        <dbReference type="ARBA" id="ARBA00005814"/>
    </source>
</evidence>
<comment type="similarity">
    <text evidence="2">Belongs to the ABC transporter superfamily. ABCG family. Eye pigment precursor importer (TC 3.A.1.204) subfamily.</text>
</comment>
<evidence type="ECO:0000256" key="1">
    <source>
        <dbReference type="ARBA" id="ARBA00004141"/>
    </source>
</evidence>
<keyword evidence="10" id="KW-1185">Reference proteome</keyword>
<evidence type="ECO:0000256" key="7">
    <source>
        <dbReference type="SAM" id="Phobius"/>
    </source>
</evidence>
<keyword evidence="3" id="KW-0813">Transport</keyword>
<evidence type="ECO:0000313" key="9">
    <source>
        <dbReference type="EMBL" id="CAG4986258.1"/>
    </source>
</evidence>
<keyword evidence="6 7" id="KW-0472">Membrane</keyword>
<dbReference type="GO" id="GO:0016020">
    <property type="term" value="C:membrane"/>
    <property type="evidence" value="ECO:0007669"/>
    <property type="project" value="UniProtKB-SubCell"/>
</dbReference>
<dbReference type="AlphaFoldDB" id="A0A8S3WW10"/>
<dbReference type="InterPro" id="IPR003439">
    <property type="entry name" value="ABC_transporter-like_ATP-bd"/>
</dbReference>
<name>A0A8S3WW10_PARAO</name>
<evidence type="ECO:0000259" key="8">
    <source>
        <dbReference type="PROSITE" id="PS50893"/>
    </source>
</evidence>
<dbReference type="Pfam" id="PF01061">
    <property type="entry name" value="ABC2_membrane"/>
    <property type="match status" value="1"/>
</dbReference>
<organism evidence="9 10">
    <name type="scientific">Parnassius apollo</name>
    <name type="common">Apollo butterfly</name>
    <name type="synonym">Papilio apollo</name>
    <dbReference type="NCBI Taxonomy" id="110799"/>
    <lineage>
        <taxon>Eukaryota</taxon>
        <taxon>Metazoa</taxon>
        <taxon>Ecdysozoa</taxon>
        <taxon>Arthropoda</taxon>
        <taxon>Hexapoda</taxon>
        <taxon>Insecta</taxon>
        <taxon>Pterygota</taxon>
        <taxon>Neoptera</taxon>
        <taxon>Endopterygota</taxon>
        <taxon>Lepidoptera</taxon>
        <taxon>Glossata</taxon>
        <taxon>Ditrysia</taxon>
        <taxon>Papilionoidea</taxon>
        <taxon>Papilionidae</taxon>
        <taxon>Parnassiinae</taxon>
        <taxon>Parnassini</taxon>
        <taxon>Parnassius</taxon>
        <taxon>Parnassius</taxon>
    </lineage>
</organism>
<dbReference type="InterPro" id="IPR017871">
    <property type="entry name" value="ABC_transporter-like_CS"/>
</dbReference>
<feature type="transmembrane region" description="Helical" evidence="7">
    <location>
        <begin position="572"/>
        <end position="590"/>
    </location>
</feature>
<evidence type="ECO:0000313" key="10">
    <source>
        <dbReference type="Proteomes" id="UP000691718"/>
    </source>
</evidence>
<dbReference type="SMART" id="SM00382">
    <property type="entry name" value="AAA"/>
    <property type="match status" value="1"/>
</dbReference>
<keyword evidence="4 7" id="KW-0812">Transmembrane</keyword>
<evidence type="ECO:0000256" key="4">
    <source>
        <dbReference type="ARBA" id="ARBA00022692"/>
    </source>
</evidence>
<dbReference type="PANTHER" id="PTHR48041">
    <property type="entry name" value="ABC TRANSPORTER G FAMILY MEMBER 28"/>
    <property type="match status" value="1"/>
</dbReference>